<reference evidence="3 4" key="1">
    <citation type="submission" date="2024-06" db="EMBL/GenBank/DDBJ databases">
        <title>Genomic Encyclopedia of Type Strains, Phase IV (KMG-IV): sequencing the most valuable type-strain genomes for metagenomic binning, comparative biology and taxonomic classification.</title>
        <authorList>
            <person name="Goeker M."/>
        </authorList>
    </citation>
    <scope>NUCLEOTIDE SEQUENCE [LARGE SCALE GENOMIC DNA]</scope>
    <source>
        <strain evidence="3 4">DSM 23520</strain>
    </source>
</reference>
<feature type="domain" description="Peptidase S9 prolyl oligopeptidase catalytic" evidence="2">
    <location>
        <begin position="87"/>
        <end position="241"/>
    </location>
</feature>
<dbReference type="InterPro" id="IPR050261">
    <property type="entry name" value="FrsA_esterase"/>
</dbReference>
<accession>A0ABV2KWB0</accession>
<keyword evidence="1" id="KW-0378">Hydrolase</keyword>
<dbReference type="SUPFAM" id="SSF53474">
    <property type="entry name" value="alpha/beta-Hydrolases"/>
    <property type="match status" value="1"/>
</dbReference>
<gene>
    <name evidence="3" type="ORF">ABID56_001482</name>
</gene>
<evidence type="ECO:0000256" key="1">
    <source>
        <dbReference type="ARBA" id="ARBA00022801"/>
    </source>
</evidence>
<comment type="caution">
    <text evidence="3">The sequence shown here is derived from an EMBL/GenBank/DDBJ whole genome shotgun (WGS) entry which is preliminary data.</text>
</comment>
<protein>
    <submittedName>
        <fullName evidence="3">Fermentation-respiration switch protein FrsA (DUF1100 family)</fullName>
    </submittedName>
</protein>
<dbReference type="RefSeq" id="WP_354219965.1">
    <property type="nucleotide sequence ID" value="NZ_JBEPMX010000006.1"/>
</dbReference>
<dbReference type="Gene3D" id="3.40.50.1820">
    <property type="entry name" value="alpha/beta hydrolase"/>
    <property type="match status" value="1"/>
</dbReference>
<name>A0ABV2KWB0_9BACI</name>
<dbReference type="PANTHER" id="PTHR22946">
    <property type="entry name" value="DIENELACTONE HYDROLASE DOMAIN-CONTAINING PROTEIN-RELATED"/>
    <property type="match status" value="1"/>
</dbReference>
<proteinExistence type="predicted"/>
<evidence type="ECO:0000313" key="4">
    <source>
        <dbReference type="Proteomes" id="UP001549167"/>
    </source>
</evidence>
<keyword evidence="4" id="KW-1185">Reference proteome</keyword>
<sequence>MAIVIDEQTINDIPALIIHEQTQQVAPLPVIVYFHGFTSAKEQNLPVAYLLAEAGYRVVLPEALHHGERQGDISDEAIQFEFWRVVEQNIKDFSNIETWLTNQALLEAGRIGVAGTSMGGISTAAALTQYSHIRAAGIMMGSANMQAMANYLLKGIEAQGIELPFSDDELQAQLEALNPIDLSQQIDVLNDRPLFIWHGEQDAVVPYDHAVEFYQQLQEAGAKHVKFVSEPGRDHKVSREAMMALRDWMQTYL</sequence>
<dbReference type="InterPro" id="IPR001375">
    <property type="entry name" value="Peptidase_S9_cat"/>
</dbReference>
<dbReference type="EMBL" id="JBEPMX010000006">
    <property type="protein sequence ID" value="MET3683387.1"/>
    <property type="molecule type" value="Genomic_DNA"/>
</dbReference>
<evidence type="ECO:0000259" key="2">
    <source>
        <dbReference type="Pfam" id="PF00326"/>
    </source>
</evidence>
<dbReference type="Proteomes" id="UP001549167">
    <property type="component" value="Unassembled WGS sequence"/>
</dbReference>
<dbReference type="PANTHER" id="PTHR22946:SF9">
    <property type="entry name" value="POLYKETIDE TRANSFERASE AF380"/>
    <property type="match status" value="1"/>
</dbReference>
<dbReference type="Pfam" id="PF00326">
    <property type="entry name" value="Peptidase_S9"/>
    <property type="match status" value="1"/>
</dbReference>
<organism evidence="3 4">
    <name type="scientific">Alkalibacillus flavidus</name>
    <dbReference type="NCBI Taxonomy" id="546021"/>
    <lineage>
        <taxon>Bacteria</taxon>
        <taxon>Bacillati</taxon>
        <taxon>Bacillota</taxon>
        <taxon>Bacilli</taxon>
        <taxon>Bacillales</taxon>
        <taxon>Bacillaceae</taxon>
        <taxon>Alkalibacillus</taxon>
    </lineage>
</organism>
<evidence type="ECO:0000313" key="3">
    <source>
        <dbReference type="EMBL" id="MET3683387.1"/>
    </source>
</evidence>
<dbReference type="InterPro" id="IPR029058">
    <property type="entry name" value="AB_hydrolase_fold"/>
</dbReference>